<dbReference type="RefSeq" id="WP_007001136.1">
    <property type="nucleotide sequence ID" value="NZ_JH992955.1"/>
</dbReference>
<dbReference type="PANTHER" id="PTHR43791">
    <property type="entry name" value="PERMEASE-RELATED"/>
    <property type="match status" value="1"/>
</dbReference>
<dbReference type="Pfam" id="PF07690">
    <property type="entry name" value="MFS_1"/>
    <property type="match status" value="1"/>
</dbReference>
<dbReference type="SUPFAM" id="SSF103473">
    <property type="entry name" value="MFS general substrate transporter"/>
    <property type="match status" value="1"/>
</dbReference>
<feature type="region of interest" description="Disordered" evidence="6">
    <location>
        <begin position="429"/>
        <end position="452"/>
    </location>
</feature>
<protein>
    <recommendedName>
        <fullName evidence="8">Major facilitator superfamily (MFS) profile domain-containing protein</fullName>
    </recommendedName>
</protein>
<feature type="transmembrane region" description="Helical" evidence="7">
    <location>
        <begin position="21"/>
        <end position="40"/>
    </location>
</feature>
<dbReference type="InterPro" id="IPR011701">
    <property type="entry name" value="MFS"/>
</dbReference>
<keyword evidence="2" id="KW-0813">Transport</keyword>
<evidence type="ECO:0000256" key="4">
    <source>
        <dbReference type="ARBA" id="ARBA00022989"/>
    </source>
</evidence>
<dbReference type="InterPro" id="IPR020846">
    <property type="entry name" value="MFS_dom"/>
</dbReference>
<feature type="transmembrane region" description="Helical" evidence="7">
    <location>
        <begin position="87"/>
        <end position="109"/>
    </location>
</feature>
<comment type="caution">
    <text evidence="9">The sequence shown here is derived from an EMBL/GenBank/DDBJ whole genome shotgun (WGS) entry which is preliminary data.</text>
</comment>
<feature type="transmembrane region" description="Helical" evidence="7">
    <location>
        <begin position="240"/>
        <end position="262"/>
    </location>
</feature>
<sequence>MTSGLNEKIEIPKSPKRRWKILIPIIITIYIIAYIDRVNIGFGMEGIRETLNMDAGQAGFAAGIFFIGYLVLQVPGGYLAQKYSARTVVFWLMIGWGVTAVAAGFVQSYAQLCTARFVLGVFEGGVQPALMVLISRWFSKEERGRAFSLFIMHNPIATVITGPFAGLILMYGNWRELFIIQGALPLVIGVGLWWYFAADNPEHARWIDQSEKDEIRALQVLDGRDKPVESDWRVAVRNPYVWYLAFLGMFVWLGFYGLQIWLPTLLKQSFTGSLTVGLVSAIPPICAAIAIWYNGRASDRDKQYTIRVAVPLILGGIVLACSSFVTSEQRWLVVALYALATACQLSFFSPYWTINSIMLPPAAIGAGYGIINGIGNLGGMLGPYIGGWLQDATGGNLFASTIFFGSSVIIAGLMALALTSRVRKQVAEDEKRREKLTDSGSAAVRRDEGDAA</sequence>
<evidence type="ECO:0000256" key="7">
    <source>
        <dbReference type="SAM" id="Phobius"/>
    </source>
</evidence>
<feature type="transmembrane region" description="Helical" evidence="7">
    <location>
        <begin position="146"/>
        <end position="171"/>
    </location>
</feature>
<proteinExistence type="predicted"/>
<dbReference type="Proteomes" id="UP000009888">
    <property type="component" value="Unassembled WGS sequence"/>
</dbReference>
<gene>
    <name evidence="9" type="ORF">HMPREF9233_00930</name>
</gene>
<keyword evidence="10" id="KW-1185">Reference proteome</keyword>
<keyword evidence="3 7" id="KW-0812">Transmembrane</keyword>
<dbReference type="PANTHER" id="PTHR43791:SF100">
    <property type="entry name" value="SUGAR TRANSPORTER"/>
    <property type="match status" value="1"/>
</dbReference>
<dbReference type="GO" id="GO:0022857">
    <property type="term" value="F:transmembrane transporter activity"/>
    <property type="evidence" value="ECO:0007669"/>
    <property type="project" value="InterPro"/>
</dbReference>
<dbReference type="InterPro" id="IPR036259">
    <property type="entry name" value="MFS_trans_sf"/>
</dbReference>
<organism evidence="9 10">
    <name type="scientific">Actinobaculum massiliense ACS-171-V-Col2</name>
    <dbReference type="NCBI Taxonomy" id="883066"/>
    <lineage>
        <taxon>Bacteria</taxon>
        <taxon>Bacillati</taxon>
        <taxon>Actinomycetota</taxon>
        <taxon>Actinomycetes</taxon>
        <taxon>Actinomycetales</taxon>
        <taxon>Actinomycetaceae</taxon>
        <taxon>Actinobaculum</taxon>
    </lineage>
</organism>
<dbReference type="EMBL" id="AGWL01000005">
    <property type="protein sequence ID" value="EKU95169.1"/>
    <property type="molecule type" value="Genomic_DNA"/>
</dbReference>
<name>K9ED32_9ACTO</name>
<reference evidence="9 10" key="1">
    <citation type="submission" date="2012-09" db="EMBL/GenBank/DDBJ databases">
        <title>The Genome Sequence of Actinobaculum massiliae ACS-171-V-COL2.</title>
        <authorList>
            <consortium name="The Broad Institute Genome Sequencing Platform"/>
            <person name="Earl A."/>
            <person name="Ward D."/>
            <person name="Feldgarden M."/>
            <person name="Gevers D."/>
            <person name="Saerens B."/>
            <person name="Vaneechoutte M."/>
            <person name="Walker B."/>
            <person name="Young S.K."/>
            <person name="Zeng Q."/>
            <person name="Gargeya S."/>
            <person name="Fitzgerald M."/>
            <person name="Haas B."/>
            <person name="Abouelleil A."/>
            <person name="Alvarado L."/>
            <person name="Arachchi H.M."/>
            <person name="Berlin A."/>
            <person name="Chapman S.B."/>
            <person name="Goldberg J."/>
            <person name="Griggs A."/>
            <person name="Gujja S."/>
            <person name="Hansen M."/>
            <person name="Howarth C."/>
            <person name="Imamovic A."/>
            <person name="Larimer J."/>
            <person name="McCowen C."/>
            <person name="Montmayeur A."/>
            <person name="Murphy C."/>
            <person name="Neiman D."/>
            <person name="Pearson M."/>
            <person name="Priest M."/>
            <person name="Roberts A."/>
            <person name="Saif S."/>
            <person name="Shea T."/>
            <person name="Sisk P."/>
            <person name="Sykes S."/>
            <person name="Wortman J."/>
            <person name="Nusbaum C."/>
            <person name="Birren B."/>
        </authorList>
    </citation>
    <scope>NUCLEOTIDE SEQUENCE [LARGE SCALE GENOMIC DNA]</scope>
    <source>
        <strain evidence="10">ACS-171-V-Col2</strain>
    </source>
</reference>
<feature type="domain" description="Major facilitator superfamily (MFS) profile" evidence="8">
    <location>
        <begin position="22"/>
        <end position="423"/>
    </location>
</feature>
<dbReference type="Gene3D" id="1.20.1250.20">
    <property type="entry name" value="MFS general substrate transporter like domains"/>
    <property type="match status" value="2"/>
</dbReference>
<dbReference type="AlphaFoldDB" id="K9ED32"/>
<dbReference type="PATRIC" id="fig|883066.3.peg.968"/>
<comment type="subcellular location">
    <subcellularLocation>
        <location evidence="1">Cell membrane</location>
        <topology evidence="1">Multi-pass membrane protein</topology>
    </subcellularLocation>
</comment>
<evidence type="ECO:0000256" key="6">
    <source>
        <dbReference type="SAM" id="MobiDB-lite"/>
    </source>
</evidence>
<feature type="transmembrane region" description="Helical" evidence="7">
    <location>
        <begin position="331"/>
        <end position="354"/>
    </location>
</feature>
<feature type="transmembrane region" description="Helical" evidence="7">
    <location>
        <begin position="397"/>
        <end position="418"/>
    </location>
</feature>
<evidence type="ECO:0000313" key="10">
    <source>
        <dbReference type="Proteomes" id="UP000009888"/>
    </source>
</evidence>
<feature type="transmembrane region" description="Helical" evidence="7">
    <location>
        <begin position="177"/>
        <end position="196"/>
    </location>
</feature>
<evidence type="ECO:0000256" key="5">
    <source>
        <dbReference type="ARBA" id="ARBA00023136"/>
    </source>
</evidence>
<feature type="transmembrane region" description="Helical" evidence="7">
    <location>
        <begin position="305"/>
        <end position="325"/>
    </location>
</feature>
<feature type="transmembrane region" description="Helical" evidence="7">
    <location>
        <begin position="60"/>
        <end position="80"/>
    </location>
</feature>
<evidence type="ECO:0000259" key="8">
    <source>
        <dbReference type="PROSITE" id="PS50850"/>
    </source>
</evidence>
<accession>K9ED32</accession>
<dbReference type="GO" id="GO:0005886">
    <property type="term" value="C:plasma membrane"/>
    <property type="evidence" value="ECO:0007669"/>
    <property type="project" value="UniProtKB-SubCell"/>
</dbReference>
<feature type="transmembrane region" description="Helical" evidence="7">
    <location>
        <begin position="274"/>
        <end position="293"/>
    </location>
</feature>
<evidence type="ECO:0000256" key="3">
    <source>
        <dbReference type="ARBA" id="ARBA00022692"/>
    </source>
</evidence>
<dbReference type="eggNOG" id="COG2271">
    <property type="taxonomic scope" value="Bacteria"/>
</dbReference>
<evidence type="ECO:0000313" key="9">
    <source>
        <dbReference type="EMBL" id="EKU95169.1"/>
    </source>
</evidence>
<dbReference type="HOGENOM" id="CLU_001265_5_1_11"/>
<dbReference type="STRING" id="202789.GCA_001457435_01191"/>
<evidence type="ECO:0000256" key="2">
    <source>
        <dbReference type="ARBA" id="ARBA00022448"/>
    </source>
</evidence>
<dbReference type="CDD" id="cd17319">
    <property type="entry name" value="MFS_ExuT_GudP_like"/>
    <property type="match status" value="1"/>
</dbReference>
<feature type="transmembrane region" description="Helical" evidence="7">
    <location>
        <begin position="115"/>
        <end position="134"/>
    </location>
</feature>
<keyword evidence="5 7" id="KW-0472">Membrane</keyword>
<feature type="transmembrane region" description="Helical" evidence="7">
    <location>
        <begin position="366"/>
        <end position="385"/>
    </location>
</feature>
<dbReference type="PROSITE" id="PS50850">
    <property type="entry name" value="MFS"/>
    <property type="match status" value="1"/>
</dbReference>
<evidence type="ECO:0000256" key="1">
    <source>
        <dbReference type="ARBA" id="ARBA00004651"/>
    </source>
</evidence>
<keyword evidence="4 7" id="KW-1133">Transmembrane helix</keyword>